<evidence type="ECO:0000259" key="7">
    <source>
        <dbReference type="Pfam" id="PF17959"/>
    </source>
</evidence>
<dbReference type="InterPro" id="IPR041541">
    <property type="entry name" value="Glutaminase_EF-hand"/>
</dbReference>
<evidence type="ECO:0000256" key="1">
    <source>
        <dbReference type="ARBA" id="ARBA00011076"/>
    </source>
</evidence>
<keyword evidence="3" id="KW-0677">Repeat</keyword>
<evidence type="ECO:0000256" key="4">
    <source>
        <dbReference type="ARBA" id="ARBA00022801"/>
    </source>
</evidence>
<dbReference type="WBParaSite" id="ACOC_0000386401-mRNA-1">
    <property type="protein sequence ID" value="ACOC_0000386401-mRNA-1"/>
    <property type="gene ID" value="ACOC_0000386401"/>
</dbReference>
<evidence type="ECO:0000313" key="8">
    <source>
        <dbReference type="EMBL" id="VDM55450.1"/>
    </source>
</evidence>
<organism evidence="10">
    <name type="scientific">Angiostrongylus costaricensis</name>
    <name type="common">Nematode worm</name>
    <dbReference type="NCBI Taxonomy" id="334426"/>
    <lineage>
        <taxon>Eukaryota</taxon>
        <taxon>Metazoa</taxon>
        <taxon>Ecdysozoa</taxon>
        <taxon>Nematoda</taxon>
        <taxon>Chromadorea</taxon>
        <taxon>Rhabditida</taxon>
        <taxon>Rhabditina</taxon>
        <taxon>Rhabditomorpha</taxon>
        <taxon>Strongyloidea</taxon>
        <taxon>Metastrongylidae</taxon>
        <taxon>Angiostrongylus</taxon>
    </lineage>
</organism>
<evidence type="ECO:0000256" key="6">
    <source>
        <dbReference type="ARBA" id="ARBA00049534"/>
    </source>
</evidence>
<keyword evidence="9" id="KW-1185">Reference proteome</keyword>
<dbReference type="OrthoDB" id="9995210at2759"/>
<dbReference type="Pfam" id="PF17959">
    <property type="entry name" value="EF-hand_14"/>
    <property type="match status" value="1"/>
</dbReference>
<evidence type="ECO:0000256" key="2">
    <source>
        <dbReference type="ARBA" id="ARBA00012918"/>
    </source>
</evidence>
<proteinExistence type="inferred from homology"/>
<name>A0A0R3PHN7_ANGCS</name>
<evidence type="ECO:0000256" key="3">
    <source>
        <dbReference type="ARBA" id="ARBA00022737"/>
    </source>
</evidence>
<feature type="domain" description="Glutaminase EF-hand" evidence="7">
    <location>
        <begin position="13"/>
        <end position="105"/>
    </location>
</feature>
<dbReference type="GO" id="GO:0006543">
    <property type="term" value="P:L-glutamine catabolic process"/>
    <property type="evidence" value="ECO:0007669"/>
    <property type="project" value="TreeGrafter"/>
</dbReference>
<gene>
    <name evidence="8" type="ORF">ACOC_LOCUS3865</name>
</gene>
<reference evidence="8 9" key="2">
    <citation type="submission" date="2018-11" db="EMBL/GenBank/DDBJ databases">
        <authorList>
            <consortium name="Pathogen Informatics"/>
        </authorList>
    </citation>
    <scope>NUCLEOTIDE SEQUENCE [LARGE SCALE GENOMIC DNA]</scope>
    <source>
        <strain evidence="8 9">Costa Rica</strain>
    </source>
</reference>
<dbReference type="PANTHER" id="PTHR12544:SF7">
    <property type="entry name" value="GLUTAMINASE 2-RELATED"/>
    <property type="match status" value="1"/>
</dbReference>
<evidence type="ECO:0000256" key="5">
    <source>
        <dbReference type="ARBA" id="ARBA00023043"/>
    </source>
</evidence>
<dbReference type="InterPro" id="IPR015868">
    <property type="entry name" value="Glutaminase"/>
</dbReference>
<dbReference type="InterPro" id="IPR012338">
    <property type="entry name" value="Beta-lactam/transpept-like"/>
</dbReference>
<dbReference type="EC" id="3.5.1.2" evidence="2"/>
<dbReference type="AlphaFoldDB" id="A0A0R3PHN7"/>
<dbReference type="Proteomes" id="UP000267027">
    <property type="component" value="Unassembled WGS sequence"/>
</dbReference>
<sequence length="260" mass="29450">MNPYEKEFNKGKEDAIFEMFKIPGKNQASIGRLLTILKSLGLRIDDPRLKSMMRHLKEIEKQEEAKTNEVTEPKRWKLNKEQFKECVAHSVDLISQALQNNLVIPSWSKFVEQIKIFYLECLEIRSGSVATYIPQLARQSPDKWGVSICTVDGQRVSFGDAKTSFCVQSLSKAFNYAIAASDLGADYVHSYVGQEPSGRFFNEICLDAKNKPHNPMVNSGAIVVTSLIKSTWNMADRFDYVITEYRKIAGGEYIGFNNAT</sequence>
<keyword evidence="5" id="KW-0040">ANK repeat</keyword>
<evidence type="ECO:0000313" key="9">
    <source>
        <dbReference type="Proteomes" id="UP000267027"/>
    </source>
</evidence>
<dbReference type="Pfam" id="PF04960">
    <property type="entry name" value="Glutaminase"/>
    <property type="match status" value="1"/>
</dbReference>
<evidence type="ECO:0000313" key="10">
    <source>
        <dbReference type="WBParaSite" id="ACOC_0000386401-mRNA-1"/>
    </source>
</evidence>
<dbReference type="STRING" id="334426.A0A0R3PHN7"/>
<reference evidence="10" key="1">
    <citation type="submission" date="2017-02" db="UniProtKB">
        <authorList>
            <consortium name="WormBaseParasite"/>
        </authorList>
    </citation>
    <scope>IDENTIFICATION</scope>
</reference>
<keyword evidence="4" id="KW-0378">Hydrolase</keyword>
<dbReference type="GO" id="GO:0006537">
    <property type="term" value="P:glutamate biosynthetic process"/>
    <property type="evidence" value="ECO:0007669"/>
    <property type="project" value="TreeGrafter"/>
</dbReference>
<protein>
    <recommendedName>
        <fullName evidence="2">glutaminase</fullName>
        <ecNumber evidence="2">3.5.1.2</ecNumber>
    </recommendedName>
</protein>
<dbReference type="Gene3D" id="3.40.710.10">
    <property type="entry name" value="DD-peptidase/beta-lactamase superfamily"/>
    <property type="match status" value="1"/>
</dbReference>
<comment type="catalytic activity">
    <reaction evidence="6">
        <text>L-glutamine + H2O = L-glutamate + NH4(+)</text>
        <dbReference type="Rhea" id="RHEA:15889"/>
        <dbReference type="ChEBI" id="CHEBI:15377"/>
        <dbReference type="ChEBI" id="CHEBI:28938"/>
        <dbReference type="ChEBI" id="CHEBI:29985"/>
        <dbReference type="ChEBI" id="CHEBI:58359"/>
        <dbReference type="EC" id="3.5.1.2"/>
    </reaction>
</comment>
<accession>A0A0R3PHN7</accession>
<dbReference type="SUPFAM" id="SSF56601">
    <property type="entry name" value="beta-lactamase/transpeptidase-like"/>
    <property type="match status" value="1"/>
</dbReference>
<comment type="similarity">
    <text evidence="1">Belongs to the glutaminase family.</text>
</comment>
<dbReference type="PANTHER" id="PTHR12544">
    <property type="entry name" value="GLUTAMINASE"/>
    <property type="match status" value="1"/>
</dbReference>
<dbReference type="OMA" id="MLINART"/>
<dbReference type="GO" id="GO:0004359">
    <property type="term" value="F:glutaminase activity"/>
    <property type="evidence" value="ECO:0007669"/>
    <property type="project" value="UniProtKB-EC"/>
</dbReference>
<dbReference type="Gene3D" id="1.10.238.210">
    <property type="match status" value="1"/>
</dbReference>
<dbReference type="EMBL" id="UYYA01001512">
    <property type="protein sequence ID" value="VDM55450.1"/>
    <property type="molecule type" value="Genomic_DNA"/>
</dbReference>